<dbReference type="Proteomes" id="UP001149163">
    <property type="component" value="Unassembled WGS sequence"/>
</dbReference>
<reference evidence="1" key="2">
    <citation type="journal article" date="2023" name="IMA Fungus">
        <title>Comparative genomic study of the Penicillium genus elucidates a diverse pangenome and 15 lateral gene transfer events.</title>
        <authorList>
            <person name="Petersen C."/>
            <person name="Sorensen T."/>
            <person name="Nielsen M.R."/>
            <person name="Sondergaard T.E."/>
            <person name="Sorensen J.L."/>
            <person name="Fitzpatrick D.A."/>
            <person name="Frisvad J.C."/>
            <person name="Nielsen K.L."/>
        </authorList>
    </citation>
    <scope>NUCLEOTIDE SEQUENCE</scope>
    <source>
        <strain evidence="1">IBT 26290</strain>
    </source>
</reference>
<dbReference type="SUPFAM" id="SSF46938">
    <property type="entry name" value="CRAL/TRIO N-terminal domain"/>
    <property type="match status" value="1"/>
</dbReference>
<evidence type="ECO:0000313" key="1">
    <source>
        <dbReference type="EMBL" id="KAJ5160712.1"/>
    </source>
</evidence>
<dbReference type="OrthoDB" id="30289at2759"/>
<dbReference type="InterPro" id="IPR036865">
    <property type="entry name" value="CRAL-TRIO_dom_sf"/>
</dbReference>
<evidence type="ECO:0000313" key="2">
    <source>
        <dbReference type="Proteomes" id="UP001149163"/>
    </source>
</evidence>
<accession>A0A9W9LJE7</accession>
<keyword evidence="2" id="KW-1185">Reference proteome</keyword>
<reference evidence="1" key="1">
    <citation type="submission" date="2022-11" db="EMBL/GenBank/DDBJ databases">
        <authorList>
            <person name="Petersen C."/>
        </authorList>
    </citation>
    <scope>NUCLEOTIDE SEQUENCE</scope>
    <source>
        <strain evidence="1">IBT 26290</strain>
    </source>
</reference>
<dbReference type="InterPro" id="IPR036273">
    <property type="entry name" value="CRAL/TRIO_N_dom_sf"/>
</dbReference>
<proteinExistence type="predicted"/>
<dbReference type="RefSeq" id="XP_056542269.1">
    <property type="nucleotide sequence ID" value="XM_056689840.1"/>
</dbReference>
<dbReference type="EMBL" id="JAPQKN010000004">
    <property type="protein sequence ID" value="KAJ5160712.1"/>
    <property type="molecule type" value="Genomic_DNA"/>
</dbReference>
<dbReference type="Gene3D" id="3.40.525.10">
    <property type="entry name" value="CRAL-TRIO lipid binding domain"/>
    <property type="match status" value="1"/>
</dbReference>
<organism evidence="1 2">
    <name type="scientific">Penicillium canariense</name>
    <dbReference type="NCBI Taxonomy" id="189055"/>
    <lineage>
        <taxon>Eukaryota</taxon>
        <taxon>Fungi</taxon>
        <taxon>Dikarya</taxon>
        <taxon>Ascomycota</taxon>
        <taxon>Pezizomycotina</taxon>
        <taxon>Eurotiomycetes</taxon>
        <taxon>Eurotiomycetidae</taxon>
        <taxon>Eurotiales</taxon>
        <taxon>Aspergillaceae</taxon>
        <taxon>Penicillium</taxon>
    </lineage>
</organism>
<comment type="caution">
    <text evidence="1">The sequence shown here is derived from an EMBL/GenBank/DDBJ whole genome shotgun (WGS) entry which is preliminary data.</text>
</comment>
<evidence type="ECO:0008006" key="3">
    <source>
        <dbReference type="Google" id="ProtNLM"/>
    </source>
</evidence>
<sequence>MAAPPECDESLTTVMQLCAERDLLTRPEGLETHIHRRFLTARRFDPDAALKQFQEASQFRREKHIVKLYDMVEITDFEQARQFHPH</sequence>
<protein>
    <recommendedName>
        <fullName evidence="3">CRAL/TRIO N-terminal domain-containing protein</fullName>
    </recommendedName>
</protein>
<gene>
    <name evidence="1" type="ORF">N7482_007716</name>
</gene>
<dbReference type="AlphaFoldDB" id="A0A9W9LJE7"/>
<dbReference type="GeneID" id="81429016"/>
<name>A0A9W9LJE7_9EURO</name>